<evidence type="ECO:0000313" key="2">
    <source>
        <dbReference type="Proteomes" id="UP000824280"/>
    </source>
</evidence>
<proteinExistence type="predicted"/>
<dbReference type="SUPFAM" id="SSF74650">
    <property type="entry name" value="Galactose mutarotase-like"/>
    <property type="match status" value="1"/>
</dbReference>
<dbReference type="InterPro" id="IPR014718">
    <property type="entry name" value="GH-type_carb-bd"/>
</dbReference>
<dbReference type="Proteomes" id="UP000824280">
    <property type="component" value="Chromosome"/>
</dbReference>
<dbReference type="InterPro" id="IPR008183">
    <property type="entry name" value="Aldose_1/G6P_1-epimerase"/>
</dbReference>
<dbReference type="RefSeq" id="WP_221422982.1">
    <property type="nucleotide sequence ID" value="NZ_CP081297.1"/>
</dbReference>
<organism evidence="1 2">
    <name type="scientific">Qipengyuania psychrotolerans</name>
    <dbReference type="NCBI Taxonomy" id="2867238"/>
    <lineage>
        <taxon>Bacteria</taxon>
        <taxon>Pseudomonadati</taxon>
        <taxon>Pseudomonadota</taxon>
        <taxon>Alphaproteobacteria</taxon>
        <taxon>Sphingomonadales</taxon>
        <taxon>Erythrobacteraceae</taxon>
        <taxon>Qipengyuania</taxon>
    </lineage>
</organism>
<dbReference type="Pfam" id="PF01263">
    <property type="entry name" value="Aldose_epim"/>
    <property type="match status" value="1"/>
</dbReference>
<sequence length="285" mass="31601">MIHLENRDLSICLDPEIGGSVRSAKWRGLDILRPQQGSSVLGSACFPLVPFSNRIAHSRFDWDGASVKLLPNHPGDASSPVIHGFGWLEAWRVAEATGTSAVLVYDHEAGDWPWHFTAAQSISLSGDGFELQLSLENRDKRPMPAGLGFHPYFPRSDQTVYRGLHAGEWHNDTGCIPVVLTEHQAAKDWWDGSPVGTRLVDTVYTNRAGPLKIEWPDRGFGIEITPSPSLPFTTIYVPEHEDFFCAEPVSHMTDAFNRDPAESGLRVLAPDEKWSVSMSLRAFSL</sequence>
<reference evidence="1 2" key="1">
    <citation type="submission" date="2021-08" db="EMBL/GenBank/DDBJ databases">
        <title>Comparative Genomics Analysis of the Genus Qipengyuania Reveals Extensive Genetic Diversity and Metabolic Versatility, Including the Description of Fifteen Novel Species.</title>
        <authorList>
            <person name="Liu Y."/>
        </authorList>
    </citation>
    <scope>NUCLEOTIDE SEQUENCE [LARGE SCALE GENOMIC DNA]</scope>
    <source>
        <strain evidence="1 2">1XM2-8</strain>
    </source>
</reference>
<dbReference type="Gene3D" id="2.70.98.10">
    <property type="match status" value="1"/>
</dbReference>
<dbReference type="EMBL" id="CP081297">
    <property type="protein sequence ID" value="QZD87444.1"/>
    <property type="molecule type" value="Genomic_DNA"/>
</dbReference>
<protein>
    <submittedName>
        <fullName evidence="1">Aldose 1-epimerase</fullName>
    </submittedName>
</protein>
<gene>
    <name evidence="1" type="ORF">K3166_01650</name>
</gene>
<name>A0ABX8ZEX9_9SPHN</name>
<keyword evidence="2" id="KW-1185">Reference proteome</keyword>
<dbReference type="CDD" id="cd09021">
    <property type="entry name" value="Aldose_epim_Ec_YphB"/>
    <property type="match status" value="1"/>
</dbReference>
<dbReference type="InterPro" id="IPR011013">
    <property type="entry name" value="Gal_mutarotase_sf_dom"/>
</dbReference>
<evidence type="ECO:0000313" key="1">
    <source>
        <dbReference type="EMBL" id="QZD87444.1"/>
    </source>
</evidence>
<accession>A0ABX8ZEX9</accession>